<evidence type="ECO:0000256" key="2">
    <source>
        <dbReference type="ARBA" id="ARBA00004167"/>
    </source>
</evidence>
<evidence type="ECO:0000256" key="6">
    <source>
        <dbReference type="ARBA" id="ARBA00023136"/>
    </source>
</evidence>
<comment type="cofactor">
    <cofactor evidence="1 7">
        <name>heme</name>
        <dbReference type="ChEBI" id="CHEBI:30413"/>
    </cofactor>
</comment>
<keyword evidence="8" id="KW-0560">Oxidoreductase</keyword>
<dbReference type="Proteomes" id="UP000250321">
    <property type="component" value="Unassembled WGS sequence"/>
</dbReference>
<organism evidence="9 10">
    <name type="scientific">Prunus yedoensis var. nudiflora</name>
    <dbReference type="NCBI Taxonomy" id="2094558"/>
    <lineage>
        <taxon>Eukaryota</taxon>
        <taxon>Viridiplantae</taxon>
        <taxon>Streptophyta</taxon>
        <taxon>Embryophyta</taxon>
        <taxon>Tracheophyta</taxon>
        <taxon>Spermatophyta</taxon>
        <taxon>Magnoliopsida</taxon>
        <taxon>eudicotyledons</taxon>
        <taxon>Gunneridae</taxon>
        <taxon>Pentapetalae</taxon>
        <taxon>rosids</taxon>
        <taxon>fabids</taxon>
        <taxon>Rosales</taxon>
        <taxon>Rosaceae</taxon>
        <taxon>Amygdaloideae</taxon>
        <taxon>Amygdaleae</taxon>
        <taxon>Prunus</taxon>
    </lineage>
</organism>
<keyword evidence="6" id="KW-0472">Membrane</keyword>
<proteinExistence type="inferred from homology"/>
<evidence type="ECO:0000256" key="8">
    <source>
        <dbReference type="RuleBase" id="RU000461"/>
    </source>
</evidence>
<dbReference type="EMBL" id="PJQY01003553">
    <property type="protein sequence ID" value="PQM36390.1"/>
    <property type="molecule type" value="Genomic_DNA"/>
</dbReference>
<feature type="binding site" description="axial binding residue" evidence="7">
    <location>
        <position position="133"/>
    </location>
    <ligand>
        <name>heme</name>
        <dbReference type="ChEBI" id="CHEBI:30413"/>
    </ligand>
    <ligandPart>
        <name>Fe</name>
        <dbReference type="ChEBI" id="CHEBI:18248"/>
    </ligandPart>
</feature>
<dbReference type="GO" id="GO:0016709">
    <property type="term" value="F:oxidoreductase activity, acting on paired donors, with incorporation or reduction of molecular oxygen, NAD(P)H as one donor, and incorporation of one atom of oxygen"/>
    <property type="evidence" value="ECO:0007669"/>
    <property type="project" value="TreeGrafter"/>
</dbReference>
<keyword evidence="7 8" id="KW-0349">Heme</keyword>
<protein>
    <submittedName>
        <fullName evidence="9">Cytochrome P450 705A20</fullName>
    </submittedName>
</protein>
<evidence type="ECO:0000256" key="7">
    <source>
        <dbReference type="PIRSR" id="PIRSR602401-1"/>
    </source>
</evidence>
<evidence type="ECO:0000256" key="4">
    <source>
        <dbReference type="ARBA" id="ARBA00022723"/>
    </source>
</evidence>
<dbReference type="Pfam" id="PF00067">
    <property type="entry name" value="p450"/>
    <property type="match status" value="1"/>
</dbReference>
<evidence type="ECO:0000256" key="1">
    <source>
        <dbReference type="ARBA" id="ARBA00001971"/>
    </source>
</evidence>
<dbReference type="GO" id="GO:0016020">
    <property type="term" value="C:membrane"/>
    <property type="evidence" value="ECO:0007669"/>
    <property type="project" value="UniProtKB-SubCell"/>
</dbReference>
<evidence type="ECO:0000256" key="3">
    <source>
        <dbReference type="ARBA" id="ARBA00022692"/>
    </source>
</evidence>
<dbReference type="PANTHER" id="PTHR24298:SF59">
    <property type="entry name" value="CYTOCHROME P450, FAMILY 705, SUBFAMILY A, POLYPEPTIDE 25-RELATED"/>
    <property type="match status" value="1"/>
</dbReference>
<evidence type="ECO:0000256" key="5">
    <source>
        <dbReference type="ARBA" id="ARBA00022989"/>
    </source>
</evidence>
<evidence type="ECO:0000313" key="9">
    <source>
        <dbReference type="EMBL" id="PQM36390.1"/>
    </source>
</evidence>
<dbReference type="GO" id="GO:0020037">
    <property type="term" value="F:heme binding"/>
    <property type="evidence" value="ECO:0007669"/>
    <property type="project" value="InterPro"/>
</dbReference>
<gene>
    <name evidence="9" type="ORF">Pyn_04834</name>
</gene>
<dbReference type="OrthoDB" id="1470350at2759"/>
<comment type="caution">
    <text evidence="9">The sequence shown here is derived from an EMBL/GenBank/DDBJ whole genome shotgun (WGS) entry which is preliminary data.</text>
</comment>
<keyword evidence="5" id="KW-1133">Transmembrane helix</keyword>
<keyword evidence="8" id="KW-0503">Monooxygenase</keyword>
<dbReference type="InterPro" id="IPR017972">
    <property type="entry name" value="Cyt_P450_CS"/>
</dbReference>
<dbReference type="InterPro" id="IPR001128">
    <property type="entry name" value="Cyt_P450"/>
</dbReference>
<dbReference type="Gene3D" id="1.10.630.10">
    <property type="entry name" value="Cytochrome P450"/>
    <property type="match status" value="1"/>
</dbReference>
<dbReference type="InterPro" id="IPR002401">
    <property type="entry name" value="Cyt_P450_E_grp-I"/>
</dbReference>
<reference evidence="9 10" key="1">
    <citation type="submission" date="2018-02" db="EMBL/GenBank/DDBJ databases">
        <title>Draft genome of wild Prunus yedoensis var. nudiflora.</title>
        <authorList>
            <person name="Baek S."/>
            <person name="Kim J.-H."/>
            <person name="Choi K."/>
            <person name="Kim G.-B."/>
            <person name="Cho A."/>
            <person name="Jang H."/>
            <person name="Shin C.-H."/>
            <person name="Yu H.-J."/>
            <person name="Mun J.-H."/>
        </authorList>
    </citation>
    <scope>NUCLEOTIDE SEQUENCE [LARGE SCALE GENOMIC DNA]</scope>
    <source>
        <strain evidence="10">cv. Jeju island</strain>
        <tissue evidence="9">Leaf</tissue>
    </source>
</reference>
<dbReference type="GO" id="GO:0005506">
    <property type="term" value="F:iron ion binding"/>
    <property type="evidence" value="ECO:0007669"/>
    <property type="project" value="InterPro"/>
</dbReference>
<accession>A0A314UGF3</accession>
<keyword evidence="10" id="KW-1185">Reference proteome</keyword>
<dbReference type="STRING" id="2094558.A0A314UGF3"/>
<evidence type="ECO:0000313" key="10">
    <source>
        <dbReference type="Proteomes" id="UP000250321"/>
    </source>
</evidence>
<name>A0A314UGF3_PRUYE</name>
<comment type="similarity">
    <text evidence="8">Belongs to the cytochrome P450 family.</text>
</comment>
<keyword evidence="3" id="KW-0812">Transmembrane</keyword>
<dbReference type="SUPFAM" id="SSF48264">
    <property type="entry name" value="Cytochrome P450"/>
    <property type="match status" value="1"/>
</dbReference>
<keyword evidence="4 7" id="KW-0479">Metal-binding</keyword>
<comment type="subcellular location">
    <subcellularLocation>
        <location evidence="2">Membrane</location>
        <topology evidence="2">Single-pass membrane protein</topology>
    </subcellularLocation>
</comment>
<keyword evidence="7 8" id="KW-0408">Iron</keyword>
<dbReference type="AlphaFoldDB" id="A0A314UGF3"/>
<sequence length="153" mass="17757">MQWAVVELINHLNIFNKLRVEIKSVVGSRLVEESDVGNLPYLQAVILHPPVPLSTRESRQACKIKEFDIPKKTAVAINQYAIMRDPELWDNPDDFRPERFLSHEEKADGEMNQNETRGQNYQYVPFGSGRRRCPAQIWQPLVEYFNCCHGSML</sequence>
<dbReference type="InterPro" id="IPR036396">
    <property type="entry name" value="Cyt_P450_sf"/>
</dbReference>
<dbReference type="PANTHER" id="PTHR24298">
    <property type="entry name" value="FLAVONOID 3'-MONOOXYGENASE-RELATED"/>
    <property type="match status" value="1"/>
</dbReference>
<dbReference type="PROSITE" id="PS00086">
    <property type="entry name" value="CYTOCHROME_P450"/>
    <property type="match status" value="1"/>
</dbReference>
<dbReference type="InterPro" id="IPR051103">
    <property type="entry name" value="Plant_metabolite_P450s"/>
</dbReference>
<dbReference type="PRINTS" id="PR00463">
    <property type="entry name" value="EP450I"/>
</dbReference>